<sequence length="366" mass="41542">MPQSLKTKQGRVLSKAKRSERFWYLDGSIVLLVEKTLYKLHRSRLSTVSLYFARLFGGPLPDPEIVEVTKGDSEGPIDGEVIDSCPVYRVTCISAGDFDCLLSTLNEGITFAFKKPSFLELASLLRASYTLECPPYLEYATRVLREMWPDQLSQLDPEPSEEQRNFAKETLQLSRECGIPEVRKRAYYELLRTPGFGQVFVSDSDSDEFIDDEDLLQDSQSPLRYVDIVRLVRTREQLQRAWIEIARASPAPSVVPCALEKIPDEKLNPAQGPARNGCRAARDKSAGWWTEQVVCAPLFEQGLLDPLTALQDLVDVAWDELGFCGHCVGERRQLWEDQGEKLWGRLDRWLGLAAPEEDKKKKGRVK</sequence>
<protein>
    <recommendedName>
        <fullName evidence="3">BTB domain-containing protein</fullName>
    </recommendedName>
</protein>
<proteinExistence type="predicted"/>
<gene>
    <name evidence="1" type="ORF">DAEQUDRAFT_680554</name>
</gene>
<keyword evidence="2" id="KW-1185">Reference proteome</keyword>
<reference evidence="1 2" key="1">
    <citation type="journal article" date="2016" name="Mol. Biol. Evol.">
        <title>Comparative Genomics of Early-Diverging Mushroom-Forming Fungi Provides Insights into the Origins of Lignocellulose Decay Capabilities.</title>
        <authorList>
            <person name="Nagy L.G."/>
            <person name="Riley R."/>
            <person name="Tritt A."/>
            <person name="Adam C."/>
            <person name="Daum C."/>
            <person name="Floudas D."/>
            <person name="Sun H."/>
            <person name="Yadav J.S."/>
            <person name="Pangilinan J."/>
            <person name="Larsson K.H."/>
            <person name="Matsuura K."/>
            <person name="Barry K."/>
            <person name="Labutti K."/>
            <person name="Kuo R."/>
            <person name="Ohm R.A."/>
            <person name="Bhattacharya S.S."/>
            <person name="Shirouzu T."/>
            <person name="Yoshinaga Y."/>
            <person name="Martin F.M."/>
            <person name="Grigoriev I.V."/>
            <person name="Hibbett D.S."/>
        </authorList>
    </citation>
    <scope>NUCLEOTIDE SEQUENCE [LARGE SCALE GENOMIC DNA]</scope>
    <source>
        <strain evidence="1 2">L-15889</strain>
    </source>
</reference>
<dbReference type="EMBL" id="KV429194">
    <property type="protein sequence ID" value="KZT63344.1"/>
    <property type="molecule type" value="Genomic_DNA"/>
</dbReference>
<evidence type="ECO:0008006" key="3">
    <source>
        <dbReference type="Google" id="ProtNLM"/>
    </source>
</evidence>
<organism evidence="1 2">
    <name type="scientific">Daedalea quercina L-15889</name>
    <dbReference type="NCBI Taxonomy" id="1314783"/>
    <lineage>
        <taxon>Eukaryota</taxon>
        <taxon>Fungi</taxon>
        <taxon>Dikarya</taxon>
        <taxon>Basidiomycota</taxon>
        <taxon>Agaricomycotina</taxon>
        <taxon>Agaricomycetes</taxon>
        <taxon>Polyporales</taxon>
        <taxon>Fomitopsis</taxon>
    </lineage>
</organism>
<evidence type="ECO:0000313" key="1">
    <source>
        <dbReference type="EMBL" id="KZT63344.1"/>
    </source>
</evidence>
<dbReference type="Proteomes" id="UP000076727">
    <property type="component" value="Unassembled WGS sequence"/>
</dbReference>
<evidence type="ECO:0000313" key="2">
    <source>
        <dbReference type="Proteomes" id="UP000076727"/>
    </source>
</evidence>
<name>A0A165KN08_9APHY</name>
<accession>A0A165KN08</accession>
<dbReference type="OrthoDB" id="2746456at2759"/>
<dbReference type="AlphaFoldDB" id="A0A165KN08"/>